<dbReference type="Gene3D" id="2.120.10.30">
    <property type="entry name" value="TolB, C-terminal domain"/>
    <property type="match status" value="1"/>
</dbReference>
<dbReference type="PANTHER" id="PTHR36842:SF1">
    <property type="entry name" value="PROTEIN TOLB"/>
    <property type="match status" value="1"/>
</dbReference>
<organism evidence="3 4">
    <name type="scientific">Tahibacter soli</name>
    <dbReference type="NCBI Taxonomy" id="2983605"/>
    <lineage>
        <taxon>Bacteria</taxon>
        <taxon>Pseudomonadati</taxon>
        <taxon>Pseudomonadota</taxon>
        <taxon>Gammaproteobacteria</taxon>
        <taxon>Lysobacterales</taxon>
        <taxon>Rhodanobacteraceae</taxon>
        <taxon>Tahibacter</taxon>
    </lineage>
</organism>
<dbReference type="Pfam" id="PF07676">
    <property type="entry name" value="PD40"/>
    <property type="match status" value="1"/>
</dbReference>
<dbReference type="PANTHER" id="PTHR36842">
    <property type="entry name" value="PROTEIN TOLB HOMOLOG"/>
    <property type="match status" value="1"/>
</dbReference>
<evidence type="ECO:0008006" key="5">
    <source>
        <dbReference type="Google" id="ProtNLM"/>
    </source>
</evidence>
<comment type="caution">
    <text evidence="3">The sequence shown here is derived from an EMBL/GenBank/DDBJ whole genome shotgun (WGS) entry which is preliminary data.</text>
</comment>
<evidence type="ECO:0000256" key="2">
    <source>
        <dbReference type="SAM" id="SignalP"/>
    </source>
</evidence>
<dbReference type="AlphaFoldDB" id="A0A9X3YI52"/>
<evidence type="ECO:0000256" key="1">
    <source>
        <dbReference type="ARBA" id="ARBA00009820"/>
    </source>
</evidence>
<dbReference type="SUPFAM" id="SSF82171">
    <property type="entry name" value="DPP6 N-terminal domain-like"/>
    <property type="match status" value="1"/>
</dbReference>
<reference evidence="3" key="1">
    <citation type="submission" date="2023-02" db="EMBL/GenBank/DDBJ databases">
        <title>Tahibacter soli sp. nov. isolated from soil.</title>
        <authorList>
            <person name="Baek J.H."/>
            <person name="Lee J.K."/>
            <person name="Choi D.G."/>
            <person name="Jeon C.O."/>
        </authorList>
    </citation>
    <scope>NUCLEOTIDE SEQUENCE</scope>
    <source>
        <strain evidence="3">BL</strain>
    </source>
</reference>
<comment type="similarity">
    <text evidence="1">Belongs to the TolB family.</text>
</comment>
<keyword evidence="4" id="KW-1185">Reference proteome</keyword>
<accession>A0A9X3YI52</accession>
<sequence>MTLHPAFRSWCAALLLCALASPALAQIPANGSFEAGNPITGWTIGGDNRAGAVRDADVTGTLVIPDGTWAAAISTGPGARSSGPLNFDDFGGNNDYDVSWLETTMTFNFTPAFIAFDWAFASSEQNEPDQYDDVMDVKSNGTRIFSRSSCKLNGSSYSPFPNSNCQNAAQVNNEITSPNALDGVNLRFGPPSFQRTCIQLPNTVAGTNNVTLRFSVADENDRNVDSTLFIDNVQLKTSCNEVGSIVQLTNTPFDAFVEAKGGGFAVRRPNARLISSDATGTNVAFVHSGNLGANPNYLDQLYFWNGTAFSRAAALTVQSGGQIRGIAMSAQSATVSSTTWLGRYVAISASLTEADNAEIYRYDRATNTLTTITGTSGCENTAPTISGDGGVIAFESTCNALTNAGTTRKIVIWNGSTIDRPLGTTAGCDMNSPNLTKNANGRYLVFASSCVHSGTNADNNVEIYRYDRTGNSFSRITNTAATVVNTFPVLDGSATGQYVYFISNGNLTPSAPIFNSDLSYEIFRQDVTGSTLTQRTNSSDDDYIGLDVSLNGNLDYAYERISRLNFLTSVGKRRVNGTAGAADPEENLATGISVNGARLGLSGVVPIVNFLSSANFLNTNADGNTEVWQGRVQ</sequence>
<feature type="signal peptide" evidence="2">
    <location>
        <begin position="1"/>
        <end position="25"/>
    </location>
</feature>
<feature type="chain" id="PRO_5040784209" description="WD40 repeat protein" evidence="2">
    <location>
        <begin position="26"/>
        <end position="633"/>
    </location>
</feature>
<dbReference type="InterPro" id="IPR011659">
    <property type="entry name" value="WD40"/>
</dbReference>
<evidence type="ECO:0000313" key="3">
    <source>
        <dbReference type="EMBL" id="MDC8011510.1"/>
    </source>
</evidence>
<dbReference type="InterPro" id="IPR011042">
    <property type="entry name" value="6-blade_b-propeller_TolB-like"/>
</dbReference>
<name>A0A9X3YI52_9GAMM</name>
<dbReference type="RefSeq" id="WP_263542732.1">
    <property type="nucleotide sequence ID" value="NZ_JAOVZO020000003.1"/>
</dbReference>
<keyword evidence="2" id="KW-0732">Signal</keyword>
<dbReference type="Proteomes" id="UP001139971">
    <property type="component" value="Unassembled WGS sequence"/>
</dbReference>
<dbReference type="EMBL" id="JAOVZO020000003">
    <property type="protein sequence ID" value="MDC8011510.1"/>
    <property type="molecule type" value="Genomic_DNA"/>
</dbReference>
<evidence type="ECO:0000313" key="4">
    <source>
        <dbReference type="Proteomes" id="UP001139971"/>
    </source>
</evidence>
<protein>
    <recommendedName>
        <fullName evidence="5">WD40 repeat protein</fullName>
    </recommendedName>
</protein>
<gene>
    <name evidence="3" type="ORF">OD750_002995</name>
</gene>
<proteinExistence type="inferred from homology"/>